<dbReference type="InterPro" id="IPR006311">
    <property type="entry name" value="TAT_signal"/>
</dbReference>
<feature type="domain" description="Solute-binding protein family 3/N-terminal" evidence="3">
    <location>
        <begin position="39"/>
        <end position="263"/>
    </location>
</feature>
<name>A0A433X594_9HYPH</name>
<feature type="chain" id="PRO_5019289175" evidence="2">
    <location>
        <begin position="31"/>
        <end position="277"/>
    </location>
</feature>
<proteinExistence type="predicted"/>
<sequence>MTLFSNRRRLLAGAALIGAALLMGAQPSLAQPTTINPGKLTMSINPTLPPLQYVDDQGQLQGMRVELGNAIAEKLGLEPEYVRIEFAAMVPGLAAGRWDMINTGIFWTEERSQLMYMVPYERAAISFLTARDNPLGITEWQQLAGYSVGVELGGIEENRTREVNDMLIAEGLDGITVRTFNNFAEAFQALRAGQVEAATAIDATAMYWQERGDFTRAVSGLFPQTATFAFADKALADAVVVALDELKAEGFYDELFDRYGVLKIEEESFAIVGPGPQ</sequence>
<dbReference type="Pfam" id="PF00497">
    <property type="entry name" value="SBP_bac_3"/>
    <property type="match status" value="1"/>
</dbReference>
<dbReference type="RefSeq" id="WP_127189246.1">
    <property type="nucleotide sequence ID" value="NZ_RZNJ01000005.1"/>
</dbReference>
<organism evidence="4 5">
    <name type="scientific">Arsenicitalea aurantiaca</name>
    <dbReference type="NCBI Taxonomy" id="1783274"/>
    <lineage>
        <taxon>Bacteria</taxon>
        <taxon>Pseudomonadati</taxon>
        <taxon>Pseudomonadota</taxon>
        <taxon>Alphaproteobacteria</taxon>
        <taxon>Hyphomicrobiales</taxon>
        <taxon>Devosiaceae</taxon>
        <taxon>Arsenicitalea</taxon>
    </lineage>
</organism>
<dbReference type="PANTHER" id="PTHR35936">
    <property type="entry name" value="MEMBRANE-BOUND LYTIC MUREIN TRANSGLYCOSYLASE F"/>
    <property type="match status" value="1"/>
</dbReference>
<evidence type="ECO:0000259" key="3">
    <source>
        <dbReference type="SMART" id="SM00062"/>
    </source>
</evidence>
<evidence type="ECO:0000313" key="5">
    <source>
        <dbReference type="Proteomes" id="UP000281547"/>
    </source>
</evidence>
<dbReference type="PROSITE" id="PS51318">
    <property type="entry name" value="TAT"/>
    <property type="match status" value="1"/>
</dbReference>
<keyword evidence="1 2" id="KW-0732">Signal</keyword>
<feature type="signal peptide" evidence="2">
    <location>
        <begin position="1"/>
        <end position="30"/>
    </location>
</feature>
<dbReference type="EMBL" id="RZNJ01000005">
    <property type="protein sequence ID" value="RUT29256.1"/>
    <property type="molecule type" value="Genomic_DNA"/>
</dbReference>
<dbReference type="InterPro" id="IPR001638">
    <property type="entry name" value="Solute-binding_3/MltF_N"/>
</dbReference>
<dbReference type="Gene3D" id="3.40.190.10">
    <property type="entry name" value="Periplasmic binding protein-like II"/>
    <property type="match status" value="2"/>
</dbReference>
<protein>
    <submittedName>
        <fullName evidence="4">ABC transporter substrate-binding protein</fullName>
    </submittedName>
</protein>
<dbReference type="AlphaFoldDB" id="A0A433X594"/>
<dbReference type="Proteomes" id="UP000281547">
    <property type="component" value="Unassembled WGS sequence"/>
</dbReference>
<dbReference type="SUPFAM" id="SSF53850">
    <property type="entry name" value="Periplasmic binding protein-like II"/>
    <property type="match status" value="1"/>
</dbReference>
<accession>A0A433X594</accession>
<dbReference type="OrthoDB" id="9768183at2"/>
<evidence type="ECO:0000313" key="4">
    <source>
        <dbReference type="EMBL" id="RUT29256.1"/>
    </source>
</evidence>
<evidence type="ECO:0000256" key="1">
    <source>
        <dbReference type="ARBA" id="ARBA00022729"/>
    </source>
</evidence>
<reference evidence="4 5" key="1">
    <citation type="journal article" date="2016" name="Int. J. Syst. Evol. Microbiol.">
        <title>Arsenicitalea aurantiaca gen. nov., sp. nov., a new member of the family Hyphomicrobiaceae, isolated from high-arsenic sediment.</title>
        <authorList>
            <person name="Mu Y."/>
            <person name="Zhou L."/>
            <person name="Zeng X.C."/>
            <person name="Liu L."/>
            <person name="Pan Y."/>
            <person name="Chen X."/>
            <person name="Wang J."/>
            <person name="Li S."/>
            <person name="Li W.J."/>
            <person name="Wang Y."/>
        </authorList>
    </citation>
    <scope>NUCLEOTIDE SEQUENCE [LARGE SCALE GENOMIC DNA]</scope>
    <source>
        <strain evidence="4 5">42-50</strain>
    </source>
</reference>
<keyword evidence="5" id="KW-1185">Reference proteome</keyword>
<dbReference type="SMART" id="SM00062">
    <property type="entry name" value="PBPb"/>
    <property type="match status" value="1"/>
</dbReference>
<dbReference type="CDD" id="cd01004">
    <property type="entry name" value="PBP2_MidA_like"/>
    <property type="match status" value="1"/>
</dbReference>
<evidence type="ECO:0000256" key="2">
    <source>
        <dbReference type="SAM" id="SignalP"/>
    </source>
</evidence>
<comment type="caution">
    <text evidence="4">The sequence shown here is derived from an EMBL/GenBank/DDBJ whole genome shotgun (WGS) entry which is preliminary data.</text>
</comment>
<gene>
    <name evidence="4" type="ORF">EMQ25_14095</name>
</gene>
<dbReference type="PANTHER" id="PTHR35936:SF17">
    <property type="entry name" value="ARGININE-BINDING EXTRACELLULAR PROTEIN ARTP"/>
    <property type="match status" value="1"/>
</dbReference>